<reference evidence="7" key="3">
    <citation type="submission" date="2015-06" db="UniProtKB">
        <authorList>
            <consortium name="EnsemblProtists"/>
        </authorList>
    </citation>
    <scope>IDENTIFICATION</scope>
</reference>
<dbReference type="CDD" id="cd01926">
    <property type="entry name" value="cyclophilin_ABH_like"/>
    <property type="match status" value="1"/>
</dbReference>
<dbReference type="GO" id="GO:0003755">
    <property type="term" value="F:peptidyl-prolyl cis-trans isomerase activity"/>
    <property type="evidence" value="ECO:0007669"/>
    <property type="project" value="UniProtKB-UniRule"/>
</dbReference>
<comment type="similarity">
    <text evidence="1 4">Belongs to the cyclophilin-type PPIase family.</text>
</comment>
<dbReference type="PANTHER" id="PTHR11071">
    <property type="entry name" value="PEPTIDYL-PROLYL CIS-TRANS ISOMERASE"/>
    <property type="match status" value="1"/>
</dbReference>
<evidence type="ECO:0000256" key="3">
    <source>
        <dbReference type="ARBA" id="ARBA00023235"/>
    </source>
</evidence>
<dbReference type="GO" id="GO:0005737">
    <property type="term" value="C:cytoplasm"/>
    <property type="evidence" value="ECO:0007669"/>
    <property type="project" value="TreeGrafter"/>
</dbReference>
<reference evidence="8" key="2">
    <citation type="submission" date="2012-11" db="EMBL/GenBank/DDBJ databases">
        <authorList>
            <person name="Kuo A."/>
            <person name="Curtis B.A."/>
            <person name="Tanifuji G."/>
            <person name="Burki F."/>
            <person name="Gruber A."/>
            <person name="Irimia M."/>
            <person name="Maruyama S."/>
            <person name="Arias M.C."/>
            <person name="Ball S.G."/>
            <person name="Gile G.H."/>
            <person name="Hirakawa Y."/>
            <person name="Hopkins J.F."/>
            <person name="Rensing S.A."/>
            <person name="Schmutz J."/>
            <person name="Symeonidi A."/>
            <person name="Elias M."/>
            <person name="Eveleigh R.J."/>
            <person name="Herman E.K."/>
            <person name="Klute M.J."/>
            <person name="Nakayama T."/>
            <person name="Obornik M."/>
            <person name="Reyes-Prieto A."/>
            <person name="Armbrust E.V."/>
            <person name="Aves S.J."/>
            <person name="Beiko R.G."/>
            <person name="Coutinho P."/>
            <person name="Dacks J.B."/>
            <person name="Durnford D.G."/>
            <person name="Fast N.M."/>
            <person name="Green B.R."/>
            <person name="Grisdale C."/>
            <person name="Hempe F."/>
            <person name="Henrissat B."/>
            <person name="Hoppner M.P."/>
            <person name="Ishida K.-I."/>
            <person name="Kim E."/>
            <person name="Koreny L."/>
            <person name="Kroth P.G."/>
            <person name="Liu Y."/>
            <person name="Malik S.-B."/>
            <person name="Maier U.G."/>
            <person name="McRose D."/>
            <person name="Mock T."/>
            <person name="Neilson J.A."/>
            <person name="Onodera N.T."/>
            <person name="Poole A.M."/>
            <person name="Pritham E.J."/>
            <person name="Richards T.A."/>
            <person name="Rocap G."/>
            <person name="Roy S.W."/>
            <person name="Sarai C."/>
            <person name="Schaack S."/>
            <person name="Shirato S."/>
            <person name="Slamovits C.H."/>
            <person name="Spencer D.F."/>
            <person name="Suzuki S."/>
            <person name="Worden A.Z."/>
            <person name="Zauner S."/>
            <person name="Barry K."/>
            <person name="Bell C."/>
            <person name="Bharti A.K."/>
            <person name="Crow J.A."/>
            <person name="Grimwood J."/>
            <person name="Kramer R."/>
            <person name="Lindquist E."/>
            <person name="Lucas S."/>
            <person name="Salamov A."/>
            <person name="McFadden G.I."/>
            <person name="Lane C.E."/>
            <person name="Keeling P.J."/>
            <person name="Gray M.W."/>
            <person name="Grigoriev I.V."/>
            <person name="Archibald J.M."/>
        </authorList>
    </citation>
    <scope>NUCLEOTIDE SEQUENCE</scope>
    <source>
        <strain evidence="8">CCMP2712</strain>
    </source>
</reference>
<proteinExistence type="inferred from homology"/>
<dbReference type="KEGG" id="gtt:GUITHDRAFT_111626"/>
<dbReference type="GeneID" id="17299006"/>
<accession>L1J1H2</accession>
<gene>
    <name evidence="6" type="ORF">GUITHDRAFT_111626</name>
</gene>
<dbReference type="OMA" id="FKSIVPR"/>
<dbReference type="SUPFAM" id="SSF50891">
    <property type="entry name" value="Cyclophilin-like"/>
    <property type="match status" value="1"/>
</dbReference>
<dbReference type="FunFam" id="2.40.100.10:FF:000002">
    <property type="entry name" value="Peptidyl-prolyl cis-trans isomerase"/>
    <property type="match status" value="1"/>
</dbReference>
<dbReference type="STRING" id="905079.L1J1H2"/>
<dbReference type="OrthoDB" id="193499at2759"/>
<dbReference type="eggNOG" id="KOG0865">
    <property type="taxonomic scope" value="Eukaryota"/>
</dbReference>
<dbReference type="AlphaFoldDB" id="L1J1H2"/>
<evidence type="ECO:0000313" key="8">
    <source>
        <dbReference type="Proteomes" id="UP000011087"/>
    </source>
</evidence>
<dbReference type="InterPro" id="IPR002130">
    <property type="entry name" value="Cyclophilin-type_PPIase_dom"/>
</dbReference>
<dbReference type="Gene3D" id="2.40.100.10">
    <property type="entry name" value="Cyclophilin-like"/>
    <property type="match status" value="1"/>
</dbReference>
<dbReference type="Pfam" id="PF00160">
    <property type="entry name" value="Pro_isomerase"/>
    <property type="match status" value="1"/>
</dbReference>
<dbReference type="InterPro" id="IPR029000">
    <property type="entry name" value="Cyclophilin-like_dom_sf"/>
</dbReference>
<evidence type="ECO:0000256" key="4">
    <source>
        <dbReference type="RuleBase" id="RU363019"/>
    </source>
</evidence>
<feature type="domain" description="PPIase cyclophilin-type" evidence="5">
    <location>
        <begin position="62"/>
        <end position="228"/>
    </location>
</feature>
<organism evidence="6">
    <name type="scientific">Guillardia theta (strain CCMP2712)</name>
    <name type="common">Cryptophyte</name>
    <dbReference type="NCBI Taxonomy" id="905079"/>
    <lineage>
        <taxon>Eukaryota</taxon>
        <taxon>Cryptophyceae</taxon>
        <taxon>Pyrenomonadales</taxon>
        <taxon>Geminigeraceae</taxon>
        <taxon>Guillardia</taxon>
    </lineage>
</organism>
<evidence type="ECO:0000256" key="2">
    <source>
        <dbReference type="ARBA" id="ARBA00023110"/>
    </source>
</evidence>
<dbReference type="HOGENOM" id="CLU_012062_12_1_1"/>
<comment type="catalytic activity">
    <reaction evidence="4">
        <text>[protein]-peptidylproline (omega=180) = [protein]-peptidylproline (omega=0)</text>
        <dbReference type="Rhea" id="RHEA:16237"/>
        <dbReference type="Rhea" id="RHEA-COMP:10747"/>
        <dbReference type="Rhea" id="RHEA-COMP:10748"/>
        <dbReference type="ChEBI" id="CHEBI:83833"/>
        <dbReference type="ChEBI" id="CHEBI:83834"/>
        <dbReference type="EC" id="5.2.1.8"/>
    </reaction>
</comment>
<dbReference type="EC" id="5.2.1.8" evidence="4"/>
<dbReference type="EnsemblProtists" id="EKX42351">
    <property type="protein sequence ID" value="EKX42351"/>
    <property type="gene ID" value="GUITHDRAFT_111626"/>
</dbReference>
<dbReference type="PROSITE" id="PS50072">
    <property type="entry name" value="CSA_PPIASE_2"/>
    <property type="match status" value="1"/>
</dbReference>
<evidence type="ECO:0000313" key="7">
    <source>
        <dbReference type="EnsemblProtists" id="EKX42351"/>
    </source>
</evidence>
<dbReference type="PROSITE" id="PS00170">
    <property type="entry name" value="CSA_PPIASE_1"/>
    <property type="match status" value="1"/>
</dbReference>
<dbReference type="PANTHER" id="PTHR11071:SF561">
    <property type="entry name" value="PEPTIDYL-PROLYL CIS-TRANS ISOMERASE D-RELATED"/>
    <property type="match status" value="1"/>
</dbReference>
<dbReference type="InterPro" id="IPR020892">
    <property type="entry name" value="Cyclophilin-type_PPIase_CS"/>
</dbReference>
<evidence type="ECO:0000259" key="5">
    <source>
        <dbReference type="PROSITE" id="PS50072"/>
    </source>
</evidence>
<comment type="function">
    <text evidence="4">PPIases accelerate the folding of proteins. It catalyzes the cis-trans isomerization of proline imidic peptide bonds in oligopeptides.</text>
</comment>
<dbReference type="Proteomes" id="UP000011087">
    <property type="component" value="Unassembled WGS sequence"/>
</dbReference>
<sequence length="230" mass="24555">MVAASSFSLVPSSLQNDRLARASLQSAFASSSPLRLRGGGPRPKVSVLNDLPVSFLTFPEVFFDITIGGKSEGRIVMELFADVVPKTAENFRSLCTGEKGMGKLGKALHYKGSKFHRVISGFMCQGGDFTRGDGRGGESIYGEKFADENLNHKFKHSGPGILSMANAGPDTNGSQFFITTVPTPHLDGRHCVFGKVVDGMDVVSKIESNPTSRGDAPVKEVVIADCGQIE</sequence>
<dbReference type="EMBL" id="JH993017">
    <property type="protein sequence ID" value="EKX42351.1"/>
    <property type="molecule type" value="Genomic_DNA"/>
</dbReference>
<dbReference type="PaxDb" id="55529-EKX42351"/>
<evidence type="ECO:0000256" key="1">
    <source>
        <dbReference type="ARBA" id="ARBA00007365"/>
    </source>
</evidence>
<reference evidence="6 8" key="1">
    <citation type="journal article" date="2012" name="Nature">
        <title>Algal genomes reveal evolutionary mosaicism and the fate of nucleomorphs.</title>
        <authorList>
            <consortium name="DOE Joint Genome Institute"/>
            <person name="Curtis B.A."/>
            <person name="Tanifuji G."/>
            <person name="Burki F."/>
            <person name="Gruber A."/>
            <person name="Irimia M."/>
            <person name="Maruyama S."/>
            <person name="Arias M.C."/>
            <person name="Ball S.G."/>
            <person name="Gile G.H."/>
            <person name="Hirakawa Y."/>
            <person name="Hopkins J.F."/>
            <person name="Kuo A."/>
            <person name="Rensing S.A."/>
            <person name="Schmutz J."/>
            <person name="Symeonidi A."/>
            <person name="Elias M."/>
            <person name="Eveleigh R.J."/>
            <person name="Herman E.K."/>
            <person name="Klute M.J."/>
            <person name="Nakayama T."/>
            <person name="Obornik M."/>
            <person name="Reyes-Prieto A."/>
            <person name="Armbrust E.V."/>
            <person name="Aves S.J."/>
            <person name="Beiko R.G."/>
            <person name="Coutinho P."/>
            <person name="Dacks J.B."/>
            <person name="Durnford D.G."/>
            <person name="Fast N.M."/>
            <person name="Green B.R."/>
            <person name="Grisdale C.J."/>
            <person name="Hempel F."/>
            <person name="Henrissat B."/>
            <person name="Hoppner M.P."/>
            <person name="Ishida K."/>
            <person name="Kim E."/>
            <person name="Koreny L."/>
            <person name="Kroth P.G."/>
            <person name="Liu Y."/>
            <person name="Malik S.B."/>
            <person name="Maier U.G."/>
            <person name="McRose D."/>
            <person name="Mock T."/>
            <person name="Neilson J.A."/>
            <person name="Onodera N.T."/>
            <person name="Poole A.M."/>
            <person name="Pritham E.J."/>
            <person name="Richards T.A."/>
            <person name="Rocap G."/>
            <person name="Roy S.W."/>
            <person name="Sarai C."/>
            <person name="Schaack S."/>
            <person name="Shirato S."/>
            <person name="Slamovits C.H."/>
            <person name="Spencer D.F."/>
            <person name="Suzuki S."/>
            <person name="Worden A.Z."/>
            <person name="Zauner S."/>
            <person name="Barry K."/>
            <person name="Bell C."/>
            <person name="Bharti A.K."/>
            <person name="Crow J.A."/>
            <person name="Grimwood J."/>
            <person name="Kramer R."/>
            <person name="Lindquist E."/>
            <person name="Lucas S."/>
            <person name="Salamov A."/>
            <person name="McFadden G.I."/>
            <person name="Lane C.E."/>
            <person name="Keeling P.J."/>
            <person name="Gray M.W."/>
            <person name="Grigoriev I.V."/>
            <person name="Archibald J.M."/>
        </authorList>
    </citation>
    <scope>NUCLEOTIDE SEQUENCE</scope>
    <source>
        <strain evidence="6 8">CCMP2712</strain>
    </source>
</reference>
<evidence type="ECO:0000313" key="6">
    <source>
        <dbReference type="EMBL" id="EKX42351.1"/>
    </source>
</evidence>
<name>L1J1H2_GUITC</name>
<dbReference type="GO" id="GO:0006457">
    <property type="term" value="P:protein folding"/>
    <property type="evidence" value="ECO:0007669"/>
    <property type="project" value="InterPro"/>
</dbReference>
<keyword evidence="8" id="KW-1185">Reference proteome</keyword>
<keyword evidence="2 4" id="KW-0697">Rotamase</keyword>
<dbReference type="GO" id="GO:0016018">
    <property type="term" value="F:cyclosporin A binding"/>
    <property type="evidence" value="ECO:0007669"/>
    <property type="project" value="TreeGrafter"/>
</dbReference>
<dbReference type="PRINTS" id="PR00153">
    <property type="entry name" value="CSAPPISMRASE"/>
</dbReference>
<protein>
    <recommendedName>
        <fullName evidence="4">Peptidyl-prolyl cis-trans isomerase</fullName>
        <shortName evidence="4">PPIase</shortName>
        <ecNumber evidence="4">5.2.1.8</ecNumber>
    </recommendedName>
</protein>
<dbReference type="RefSeq" id="XP_005829331.1">
    <property type="nucleotide sequence ID" value="XM_005829274.1"/>
</dbReference>
<keyword evidence="3 4" id="KW-0413">Isomerase</keyword>